<dbReference type="AlphaFoldDB" id="A0AAI8VXJ7"/>
<evidence type="ECO:0000313" key="1">
    <source>
        <dbReference type="EMBL" id="CAJ2512554.1"/>
    </source>
</evidence>
<keyword evidence="2" id="KW-1185">Reference proteome</keyword>
<proteinExistence type="predicted"/>
<comment type="caution">
    <text evidence="1">The sequence shown here is derived from an EMBL/GenBank/DDBJ whole genome shotgun (WGS) entry which is preliminary data.</text>
</comment>
<name>A0AAI8VXJ7_9PEZI</name>
<gene>
    <name evidence="1" type="ORF">KHLLAP_LOCUS13022</name>
</gene>
<dbReference type="Proteomes" id="UP001295740">
    <property type="component" value="Unassembled WGS sequence"/>
</dbReference>
<protein>
    <submittedName>
        <fullName evidence="1">Uu.00g055690.m01.CDS01</fullName>
    </submittedName>
</protein>
<sequence length="67" mass="7143">MHEYILPVTDLALALVEGGIDPGAWEHAASLHMPCDGHDSGRNNSWERTSLTIGSHEEATGGLVTMS</sequence>
<organism evidence="1 2">
    <name type="scientific">Anthostomella pinea</name>
    <dbReference type="NCBI Taxonomy" id="933095"/>
    <lineage>
        <taxon>Eukaryota</taxon>
        <taxon>Fungi</taxon>
        <taxon>Dikarya</taxon>
        <taxon>Ascomycota</taxon>
        <taxon>Pezizomycotina</taxon>
        <taxon>Sordariomycetes</taxon>
        <taxon>Xylariomycetidae</taxon>
        <taxon>Xylariales</taxon>
        <taxon>Xylariaceae</taxon>
        <taxon>Anthostomella</taxon>
    </lineage>
</organism>
<accession>A0AAI8VXJ7</accession>
<evidence type="ECO:0000313" key="2">
    <source>
        <dbReference type="Proteomes" id="UP001295740"/>
    </source>
</evidence>
<dbReference type="EMBL" id="CAUWAG010000019">
    <property type="protein sequence ID" value="CAJ2512554.1"/>
    <property type="molecule type" value="Genomic_DNA"/>
</dbReference>
<reference evidence="1" key="1">
    <citation type="submission" date="2023-10" db="EMBL/GenBank/DDBJ databases">
        <authorList>
            <person name="Hackl T."/>
        </authorList>
    </citation>
    <scope>NUCLEOTIDE SEQUENCE</scope>
</reference>